<accession>A0ABZ2K6E9</accession>
<dbReference type="Gene3D" id="2.40.420.20">
    <property type="match status" value="1"/>
</dbReference>
<dbReference type="InterPro" id="IPR006143">
    <property type="entry name" value="RND_pump_MFP"/>
</dbReference>
<evidence type="ECO:0000256" key="2">
    <source>
        <dbReference type="SAM" id="Coils"/>
    </source>
</evidence>
<feature type="coiled-coil region" evidence="2">
    <location>
        <begin position="142"/>
        <end position="169"/>
    </location>
</feature>
<feature type="domain" description="Multidrug resistance protein MdtA-like C-terminal permuted SH3" evidence="3">
    <location>
        <begin position="291"/>
        <end position="343"/>
    </location>
</feature>
<dbReference type="PANTHER" id="PTHR30469">
    <property type="entry name" value="MULTIDRUG RESISTANCE PROTEIN MDTA"/>
    <property type="match status" value="1"/>
</dbReference>
<keyword evidence="5" id="KW-1185">Reference proteome</keyword>
<dbReference type="Gene3D" id="2.40.30.170">
    <property type="match status" value="1"/>
</dbReference>
<proteinExistence type="inferred from homology"/>
<evidence type="ECO:0000259" key="3">
    <source>
        <dbReference type="Pfam" id="PF25967"/>
    </source>
</evidence>
<dbReference type="SUPFAM" id="SSF111369">
    <property type="entry name" value="HlyD-like secretion proteins"/>
    <property type="match status" value="1"/>
</dbReference>
<dbReference type="InterPro" id="IPR058627">
    <property type="entry name" value="MdtA-like_C"/>
</dbReference>
<dbReference type="Pfam" id="PF25967">
    <property type="entry name" value="RND-MFP_C"/>
    <property type="match status" value="1"/>
</dbReference>
<dbReference type="Gene3D" id="1.10.287.470">
    <property type="entry name" value="Helix hairpin bin"/>
    <property type="match status" value="1"/>
</dbReference>
<dbReference type="PANTHER" id="PTHR30469:SF18">
    <property type="entry name" value="RESISTANCE-NODULATION-CELL DIVISION (RND) EFFLUX MEMBRANE FUSION PROTEIN-RELATED"/>
    <property type="match status" value="1"/>
</dbReference>
<sequence>MFSERAAFLPAILALGLPVLLSGCRHPTKSDPRIDPPLVRTAVVQTDASSLTRSFTGTVAARVQSDLSFRVSGKVLERLVSSGQQVRRGQPLMRLDDVDLKLASNAQEEAVVAAAARARQATDDETRDRSLAADGAVPIAAYDRMKASAEAARAQLKAVQAQATVARNATAYALLVADANGVIVETLAEPGQVVGAGQTVVRLAQHGPREAVVQLPETLRPMLGSSAQAALYGHAGVIVPTHLRELSSAADPLTRTFQAKYVLEGPLADAALGATVTVVVPEDGARHDLRVPVGAVFDPGGGPGVWTILDPPARVTWRPIKVNRIDDDTVSVSEGLKEGDRVVSLGAHILHEGQEVRLDAQASRHEGALGVGKP</sequence>
<evidence type="ECO:0000256" key="1">
    <source>
        <dbReference type="ARBA" id="ARBA00009477"/>
    </source>
</evidence>
<evidence type="ECO:0000313" key="5">
    <source>
        <dbReference type="Proteomes" id="UP001379533"/>
    </source>
</evidence>
<keyword evidence="2" id="KW-0175">Coiled coil</keyword>
<evidence type="ECO:0000313" key="4">
    <source>
        <dbReference type="EMBL" id="WXA94261.1"/>
    </source>
</evidence>
<dbReference type="RefSeq" id="WP_394844863.1">
    <property type="nucleotide sequence ID" value="NZ_CP089982.1"/>
</dbReference>
<organism evidence="4 5">
    <name type="scientific">Pendulispora brunnea</name>
    <dbReference type="NCBI Taxonomy" id="2905690"/>
    <lineage>
        <taxon>Bacteria</taxon>
        <taxon>Pseudomonadati</taxon>
        <taxon>Myxococcota</taxon>
        <taxon>Myxococcia</taxon>
        <taxon>Myxococcales</taxon>
        <taxon>Sorangiineae</taxon>
        <taxon>Pendulisporaceae</taxon>
        <taxon>Pendulispora</taxon>
    </lineage>
</organism>
<dbReference type="EMBL" id="CP089982">
    <property type="protein sequence ID" value="WXA94261.1"/>
    <property type="molecule type" value="Genomic_DNA"/>
</dbReference>
<name>A0ABZ2K6E9_9BACT</name>
<dbReference type="PROSITE" id="PS51257">
    <property type="entry name" value="PROKAR_LIPOPROTEIN"/>
    <property type="match status" value="1"/>
</dbReference>
<protein>
    <submittedName>
        <fullName evidence="4">Efflux RND transporter periplasmic adaptor subunit</fullName>
    </submittedName>
</protein>
<gene>
    <name evidence="4" type="ORF">LZC95_48425</name>
</gene>
<dbReference type="NCBIfam" id="TIGR01730">
    <property type="entry name" value="RND_mfp"/>
    <property type="match status" value="1"/>
</dbReference>
<comment type="similarity">
    <text evidence="1">Belongs to the membrane fusion protein (MFP) (TC 8.A.1) family.</text>
</comment>
<dbReference type="Gene3D" id="2.40.50.100">
    <property type="match status" value="1"/>
</dbReference>
<dbReference type="Proteomes" id="UP001379533">
    <property type="component" value="Chromosome"/>
</dbReference>
<reference evidence="4 5" key="1">
    <citation type="submission" date="2021-12" db="EMBL/GenBank/DDBJ databases">
        <title>Discovery of the Pendulisporaceae a myxobacterial family with distinct sporulation behavior and unique specialized metabolism.</title>
        <authorList>
            <person name="Garcia R."/>
            <person name="Popoff A."/>
            <person name="Bader C.D."/>
            <person name="Loehr J."/>
            <person name="Walesch S."/>
            <person name="Walt C."/>
            <person name="Boldt J."/>
            <person name="Bunk B."/>
            <person name="Haeckl F.J.F.P.J."/>
            <person name="Gunesch A.P."/>
            <person name="Birkelbach J."/>
            <person name="Nuebel U."/>
            <person name="Pietschmann T."/>
            <person name="Bach T."/>
            <person name="Mueller R."/>
        </authorList>
    </citation>
    <scope>NUCLEOTIDE SEQUENCE [LARGE SCALE GENOMIC DNA]</scope>
    <source>
        <strain evidence="4 5">MSr12523</strain>
    </source>
</reference>